<evidence type="ECO:0000313" key="3">
    <source>
        <dbReference type="Proteomes" id="UP001341840"/>
    </source>
</evidence>
<feature type="region of interest" description="Disordered" evidence="1">
    <location>
        <begin position="1"/>
        <end position="40"/>
    </location>
</feature>
<gene>
    <name evidence="2" type="ORF">PIB30_096393</name>
</gene>
<keyword evidence="3" id="KW-1185">Reference proteome</keyword>
<accession>A0ABU6SWB8</accession>
<organism evidence="2 3">
    <name type="scientific">Stylosanthes scabra</name>
    <dbReference type="NCBI Taxonomy" id="79078"/>
    <lineage>
        <taxon>Eukaryota</taxon>
        <taxon>Viridiplantae</taxon>
        <taxon>Streptophyta</taxon>
        <taxon>Embryophyta</taxon>
        <taxon>Tracheophyta</taxon>
        <taxon>Spermatophyta</taxon>
        <taxon>Magnoliopsida</taxon>
        <taxon>eudicotyledons</taxon>
        <taxon>Gunneridae</taxon>
        <taxon>Pentapetalae</taxon>
        <taxon>rosids</taxon>
        <taxon>fabids</taxon>
        <taxon>Fabales</taxon>
        <taxon>Fabaceae</taxon>
        <taxon>Papilionoideae</taxon>
        <taxon>50 kb inversion clade</taxon>
        <taxon>dalbergioids sensu lato</taxon>
        <taxon>Dalbergieae</taxon>
        <taxon>Pterocarpus clade</taxon>
        <taxon>Stylosanthes</taxon>
    </lineage>
</organism>
<dbReference type="EMBL" id="JASCZI010062696">
    <property type="protein sequence ID" value="MED6140746.1"/>
    <property type="molecule type" value="Genomic_DNA"/>
</dbReference>
<dbReference type="Proteomes" id="UP001341840">
    <property type="component" value="Unassembled WGS sequence"/>
</dbReference>
<sequence>MESDGVASSSRRRGGSGRAKWSSSTQGAYVPRPREDRDEVSKECHYGIYII</sequence>
<protein>
    <submittedName>
        <fullName evidence="2">Uncharacterized protein</fullName>
    </submittedName>
</protein>
<evidence type="ECO:0000313" key="2">
    <source>
        <dbReference type="EMBL" id="MED6140746.1"/>
    </source>
</evidence>
<name>A0ABU6SWB8_9FABA</name>
<evidence type="ECO:0000256" key="1">
    <source>
        <dbReference type="SAM" id="MobiDB-lite"/>
    </source>
</evidence>
<reference evidence="2 3" key="1">
    <citation type="journal article" date="2023" name="Plants (Basel)">
        <title>Bridging the Gap: Combining Genomics and Transcriptomics Approaches to Understand Stylosanthes scabra, an Orphan Legume from the Brazilian Caatinga.</title>
        <authorList>
            <person name="Ferreira-Neto J.R.C."/>
            <person name="da Silva M.D."/>
            <person name="Binneck E."/>
            <person name="de Melo N.F."/>
            <person name="da Silva R.H."/>
            <person name="de Melo A.L.T.M."/>
            <person name="Pandolfi V."/>
            <person name="Bustamante F.O."/>
            <person name="Brasileiro-Vidal A.C."/>
            <person name="Benko-Iseppon A.M."/>
        </authorList>
    </citation>
    <scope>NUCLEOTIDE SEQUENCE [LARGE SCALE GENOMIC DNA]</scope>
    <source>
        <tissue evidence="2">Leaves</tissue>
    </source>
</reference>
<proteinExistence type="predicted"/>
<comment type="caution">
    <text evidence="2">The sequence shown here is derived from an EMBL/GenBank/DDBJ whole genome shotgun (WGS) entry which is preliminary data.</text>
</comment>
<feature type="non-terminal residue" evidence="2">
    <location>
        <position position="51"/>
    </location>
</feature>